<protein>
    <submittedName>
        <fullName evidence="7">Lysylphosphatidylglycerol synthase domain-containing protein</fullName>
    </submittedName>
</protein>
<feature type="transmembrane region" description="Helical" evidence="6">
    <location>
        <begin position="78"/>
        <end position="105"/>
    </location>
</feature>
<evidence type="ECO:0000313" key="7">
    <source>
        <dbReference type="EMBL" id="MFC6884250.1"/>
    </source>
</evidence>
<accession>A0ABW2CTM1</accession>
<keyword evidence="4 6" id="KW-1133">Transmembrane helix</keyword>
<dbReference type="RefSeq" id="WP_160821430.1">
    <property type="nucleotide sequence ID" value="NZ_JBHSXE010000001.1"/>
</dbReference>
<feature type="transmembrane region" description="Helical" evidence="6">
    <location>
        <begin position="153"/>
        <end position="175"/>
    </location>
</feature>
<evidence type="ECO:0000256" key="4">
    <source>
        <dbReference type="ARBA" id="ARBA00022989"/>
    </source>
</evidence>
<evidence type="ECO:0000313" key="8">
    <source>
        <dbReference type="Proteomes" id="UP001596380"/>
    </source>
</evidence>
<dbReference type="PANTHER" id="PTHR39087">
    <property type="entry name" value="UPF0104 MEMBRANE PROTEIN MJ1595"/>
    <property type="match status" value="1"/>
</dbReference>
<dbReference type="EMBL" id="JBHSXS010000025">
    <property type="protein sequence ID" value="MFC6884250.1"/>
    <property type="molecule type" value="Genomic_DNA"/>
</dbReference>
<gene>
    <name evidence="7" type="ORF">ACFQKB_31135</name>
</gene>
<dbReference type="Pfam" id="PF03706">
    <property type="entry name" value="LPG_synthase_TM"/>
    <property type="match status" value="1"/>
</dbReference>
<evidence type="ECO:0000256" key="5">
    <source>
        <dbReference type="ARBA" id="ARBA00023136"/>
    </source>
</evidence>
<dbReference type="Proteomes" id="UP001596380">
    <property type="component" value="Unassembled WGS sequence"/>
</dbReference>
<feature type="transmembrane region" description="Helical" evidence="6">
    <location>
        <begin position="259"/>
        <end position="281"/>
    </location>
</feature>
<comment type="subcellular location">
    <subcellularLocation>
        <location evidence="1">Cell membrane</location>
        <topology evidence="1">Multi-pass membrane protein</topology>
    </subcellularLocation>
</comment>
<reference evidence="8" key="1">
    <citation type="journal article" date="2019" name="Int. J. Syst. Evol. Microbiol.">
        <title>The Global Catalogue of Microorganisms (GCM) 10K type strain sequencing project: providing services to taxonomists for standard genome sequencing and annotation.</title>
        <authorList>
            <consortium name="The Broad Institute Genomics Platform"/>
            <consortium name="The Broad Institute Genome Sequencing Center for Infectious Disease"/>
            <person name="Wu L."/>
            <person name="Ma J."/>
        </authorList>
    </citation>
    <scope>NUCLEOTIDE SEQUENCE [LARGE SCALE GENOMIC DNA]</scope>
    <source>
        <strain evidence="8">JCM 3369</strain>
    </source>
</reference>
<evidence type="ECO:0000256" key="6">
    <source>
        <dbReference type="SAM" id="Phobius"/>
    </source>
</evidence>
<comment type="caution">
    <text evidence="7">The sequence shown here is derived from an EMBL/GenBank/DDBJ whole genome shotgun (WGS) entry which is preliminary data.</text>
</comment>
<feature type="transmembrane region" description="Helical" evidence="6">
    <location>
        <begin position="232"/>
        <end position="252"/>
    </location>
</feature>
<evidence type="ECO:0000256" key="3">
    <source>
        <dbReference type="ARBA" id="ARBA00022692"/>
    </source>
</evidence>
<name>A0ABW2CTM1_9ACTN</name>
<keyword evidence="3 6" id="KW-0812">Transmembrane</keyword>
<feature type="transmembrane region" description="Helical" evidence="6">
    <location>
        <begin position="125"/>
        <end position="146"/>
    </location>
</feature>
<keyword evidence="8" id="KW-1185">Reference proteome</keyword>
<keyword evidence="5 6" id="KW-0472">Membrane</keyword>
<organism evidence="7 8">
    <name type="scientific">Actinomadura yumaensis</name>
    <dbReference type="NCBI Taxonomy" id="111807"/>
    <lineage>
        <taxon>Bacteria</taxon>
        <taxon>Bacillati</taxon>
        <taxon>Actinomycetota</taxon>
        <taxon>Actinomycetes</taxon>
        <taxon>Streptosporangiales</taxon>
        <taxon>Thermomonosporaceae</taxon>
        <taxon>Actinomadura</taxon>
    </lineage>
</organism>
<evidence type="ECO:0000256" key="2">
    <source>
        <dbReference type="ARBA" id="ARBA00022475"/>
    </source>
</evidence>
<feature type="transmembrane region" description="Helical" evidence="6">
    <location>
        <begin position="47"/>
        <end position="66"/>
    </location>
</feature>
<keyword evidence="2" id="KW-1003">Cell membrane</keyword>
<dbReference type="InterPro" id="IPR022791">
    <property type="entry name" value="L-PG_synthase/AglD"/>
</dbReference>
<evidence type="ECO:0000256" key="1">
    <source>
        <dbReference type="ARBA" id="ARBA00004651"/>
    </source>
</evidence>
<sequence>MNGPARVALSALSLLGAAALLAALPYVVGVDWRQIGGEISRLSPWELAALTALWLAGLWAYTFVLTASLPGLGHVHAFMLNAVGSAVSNLMPFGGAAGVAVTFAMCRGWGHRGTAIAVSTLVTGVWNVLARLLLPAVGVAALLAAGELPDRRMAAVAAVAAGVLAGCVVLLALVLRSETAARAVDRRLRAAASRLRGRARRTLMRADGAMLDVRGKAVGVLRTGWPGLTAGMAAYLLSQALLLAACLHVVGARAGFAEVVAVFAINRMLTIAVVTPSGAGISETGTAALLVHFGVAAGPAAAATVLYSFYTYAIEMPAGGLAWAGWILRGRHHKTPAMPTQRALVKK</sequence>
<dbReference type="PANTHER" id="PTHR39087:SF2">
    <property type="entry name" value="UPF0104 MEMBRANE PROTEIN MJ1595"/>
    <property type="match status" value="1"/>
</dbReference>
<proteinExistence type="predicted"/>